<sequence>LISNILVGSSNNKRSGLENKARAKAKRIRQPPENDFVGLCCIAVSNPSPFNITEARATALSASMFCIIWRGARNKHVYTSQTRIDCEDIRDAVSKIFSEFTAFKKKKKIAEERAVEEPNTKYQVPSSNSEFSISEYEFCVSGKEISRNAVNEDENNNCSSPGCDLVPKEKRITPITDTSPNVTDPQSTSNIVKSIDIFKLYLTDELETSFVFEILKYVDRTIKG</sequence>
<evidence type="ECO:0000313" key="2">
    <source>
        <dbReference type="Proteomes" id="UP000092460"/>
    </source>
</evidence>
<dbReference type="AlphaFoldDB" id="A0A1B0BNE2"/>
<dbReference type="VEuPathDB" id="VectorBase:GPPI035532"/>
<organism evidence="1 2">
    <name type="scientific">Glossina palpalis gambiensis</name>
    <dbReference type="NCBI Taxonomy" id="67801"/>
    <lineage>
        <taxon>Eukaryota</taxon>
        <taxon>Metazoa</taxon>
        <taxon>Ecdysozoa</taxon>
        <taxon>Arthropoda</taxon>
        <taxon>Hexapoda</taxon>
        <taxon>Insecta</taxon>
        <taxon>Pterygota</taxon>
        <taxon>Neoptera</taxon>
        <taxon>Endopterygota</taxon>
        <taxon>Diptera</taxon>
        <taxon>Brachycera</taxon>
        <taxon>Muscomorpha</taxon>
        <taxon>Hippoboscoidea</taxon>
        <taxon>Glossinidae</taxon>
        <taxon>Glossina</taxon>
    </lineage>
</organism>
<dbReference type="EnsemblMetazoa" id="GPPI035532-RA">
    <property type="protein sequence ID" value="GPPI035532-PA"/>
    <property type="gene ID" value="GPPI035532"/>
</dbReference>
<proteinExistence type="predicted"/>
<dbReference type="Proteomes" id="UP000092460">
    <property type="component" value="Unassembled WGS sequence"/>
</dbReference>
<protein>
    <submittedName>
        <fullName evidence="1">Uncharacterized protein</fullName>
    </submittedName>
</protein>
<accession>A0A1B0BNE2</accession>
<evidence type="ECO:0000313" key="1">
    <source>
        <dbReference type="EnsemblMetazoa" id="GPPI035532-PA"/>
    </source>
</evidence>
<name>A0A1B0BNE2_9MUSC</name>
<dbReference type="EMBL" id="JXJN01017347">
    <property type="status" value="NOT_ANNOTATED_CDS"/>
    <property type="molecule type" value="Genomic_DNA"/>
</dbReference>
<reference evidence="1" key="2">
    <citation type="submission" date="2020-05" db="UniProtKB">
        <authorList>
            <consortium name="EnsemblMetazoa"/>
        </authorList>
    </citation>
    <scope>IDENTIFICATION</scope>
    <source>
        <strain evidence="1">IAEA</strain>
    </source>
</reference>
<keyword evidence="2" id="KW-1185">Reference proteome</keyword>
<reference evidence="2" key="1">
    <citation type="submission" date="2015-01" db="EMBL/GenBank/DDBJ databases">
        <authorList>
            <person name="Aksoy S."/>
            <person name="Warren W."/>
            <person name="Wilson R.K."/>
        </authorList>
    </citation>
    <scope>NUCLEOTIDE SEQUENCE [LARGE SCALE GENOMIC DNA]</scope>
    <source>
        <strain evidence="2">IAEA</strain>
    </source>
</reference>